<keyword evidence="3" id="KW-0418">Kinase</keyword>
<dbReference type="PANTHER" id="PTHR34220">
    <property type="entry name" value="SENSOR HISTIDINE KINASE YPDA"/>
    <property type="match status" value="1"/>
</dbReference>
<feature type="domain" description="Signal transduction histidine kinase internal region" evidence="2">
    <location>
        <begin position="148"/>
        <end position="226"/>
    </location>
</feature>
<reference evidence="3 4" key="1">
    <citation type="submission" date="2017-10" db="EMBL/GenBank/DDBJ databases">
        <title>The draft genome sequence of Lewinella nigricans NBRC 102662.</title>
        <authorList>
            <person name="Wang K."/>
        </authorList>
    </citation>
    <scope>NUCLEOTIDE SEQUENCE [LARGE SCALE GENOMIC DNA]</scope>
    <source>
        <strain evidence="3 4">NBRC 102662</strain>
    </source>
</reference>
<dbReference type="GO" id="GO:0016020">
    <property type="term" value="C:membrane"/>
    <property type="evidence" value="ECO:0007669"/>
    <property type="project" value="InterPro"/>
</dbReference>
<keyword evidence="1" id="KW-1133">Transmembrane helix</keyword>
<protein>
    <submittedName>
        <fullName evidence="3">Histidine kinase</fullName>
    </submittedName>
</protein>
<proteinExistence type="predicted"/>
<dbReference type="RefSeq" id="WP_099150720.1">
    <property type="nucleotide sequence ID" value="NZ_PDUD01000019.1"/>
</dbReference>
<evidence type="ECO:0000259" key="2">
    <source>
        <dbReference type="Pfam" id="PF06580"/>
    </source>
</evidence>
<evidence type="ECO:0000313" key="3">
    <source>
        <dbReference type="EMBL" id="PHN06126.1"/>
    </source>
</evidence>
<feature type="transmembrane region" description="Helical" evidence="1">
    <location>
        <begin position="43"/>
        <end position="61"/>
    </location>
</feature>
<gene>
    <name evidence="3" type="ORF">CRP01_13045</name>
</gene>
<dbReference type="Gene3D" id="3.30.565.10">
    <property type="entry name" value="Histidine kinase-like ATPase, C-terminal domain"/>
    <property type="match status" value="1"/>
</dbReference>
<sequence length="345" mass="40295">MARSIRGTNITYSEILFQIGLHLLVFSFYSFDKDNPQITPQQIIFFLNYAVAAFIINYVLLPRFFYRKQYFAFFLFVALIMAGVIIMEELVLEKIYFPDTRGRSFPGVFYSLLETLPVITILSGFKFAWDAIGKQREVDELKAAVKESELQFLKSQINPHFLFNNLNNLYSYAIENSPKTPEIILELSSVLRYMLYECREAYVMLSKEIEQLHNFVKLSELQIEERGTVRFHAEPYSGSYRIAPLILIVFVENAFKHSTASQASNIEIDIHIQLSDGGELTFVCKNSYLPQSNQDRVSHGIGIENVKKRLELIYPDDHQLQIEQRETEYIVELRCQLERTTREWK</sequence>
<comment type="caution">
    <text evidence="3">The sequence shown here is derived from an EMBL/GenBank/DDBJ whole genome shotgun (WGS) entry which is preliminary data.</text>
</comment>
<dbReference type="InterPro" id="IPR010559">
    <property type="entry name" value="Sig_transdc_His_kin_internal"/>
</dbReference>
<keyword evidence="3" id="KW-0808">Transferase</keyword>
<dbReference type="GO" id="GO:0000155">
    <property type="term" value="F:phosphorelay sensor kinase activity"/>
    <property type="evidence" value="ECO:0007669"/>
    <property type="project" value="InterPro"/>
</dbReference>
<name>A0A2D0NCM8_FLAN2</name>
<dbReference type="EMBL" id="PDUD01000019">
    <property type="protein sequence ID" value="PHN06126.1"/>
    <property type="molecule type" value="Genomic_DNA"/>
</dbReference>
<keyword evidence="1" id="KW-0812">Transmembrane</keyword>
<feature type="transmembrane region" description="Helical" evidence="1">
    <location>
        <begin position="107"/>
        <end position="129"/>
    </location>
</feature>
<dbReference type="InterPro" id="IPR050640">
    <property type="entry name" value="Bact_2-comp_sensor_kinase"/>
</dbReference>
<keyword evidence="4" id="KW-1185">Reference proteome</keyword>
<dbReference type="PANTHER" id="PTHR34220:SF7">
    <property type="entry name" value="SENSOR HISTIDINE KINASE YPDA"/>
    <property type="match status" value="1"/>
</dbReference>
<evidence type="ECO:0000256" key="1">
    <source>
        <dbReference type="SAM" id="Phobius"/>
    </source>
</evidence>
<organism evidence="3 4">
    <name type="scientific">Flavilitoribacter nigricans (strain ATCC 23147 / DSM 23189 / NBRC 102662 / NCIMB 1420 / SS-2)</name>
    <name type="common">Lewinella nigricans</name>
    <dbReference type="NCBI Taxonomy" id="1122177"/>
    <lineage>
        <taxon>Bacteria</taxon>
        <taxon>Pseudomonadati</taxon>
        <taxon>Bacteroidota</taxon>
        <taxon>Saprospiria</taxon>
        <taxon>Saprospirales</taxon>
        <taxon>Lewinellaceae</taxon>
        <taxon>Flavilitoribacter</taxon>
    </lineage>
</organism>
<accession>A0A2D0NCM8</accession>
<dbReference type="Proteomes" id="UP000223913">
    <property type="component" value="Unassembled WGS sequence"/>
</dbReference>
<dbReference type="OrthoDB" id="9809908at2"/>
<feature type="transmembrane region" description="Helical" evidence="1">
    <location>
        <begin position="12"/>
        <end position="31"/>
    </location>
</feature>
<feature type="transmembrane region" description="Helical" evidence="1">
    <location>
        <begin position="70"/>
        <end position="87"/>
    </location>
</feature>
<dbReference type="AlphaFoldDB" id="A0A2D0NCM8"/>
<evidence type="ECO:0000313" key="4">
    <source>
        <dbReference type="Proteomes" id="UP000223913"/>
    </source>
</evidence>
<keyword evidence="1" id="KW-0472">Membrane</keyword>
<dbReference type="InterPro" id="IPR036890">
    <property type="entry name" value="HATPase_C_sf"/>
</dbReference>
<dbReference type="Pfam" id="PF06580">
    <property type="entry name" value="His_kinase"/>
    <property type="match status" value="1"/>
</dbReference>